<dbReference type="PANTHER" id="PTHR48090">
    <property type="entry name" value="UNDECAPRENYL-PHOSPHATE 4-DEOXY-4-FORMAMIDO-L-ARABINOSE TRANSFERASE-RELATED"/>
    <property type="match status" value="1"/>
</dbReference>
<dbReference type="GO" id="GO:0016740">
    <property type="term" value="F:transferase activity"/>
    <property type="evidence" value="ECO:0007669"/>
    <property type="project" value="UniProtKB-KW"/>
</dbReference>
<evidence type="ECO:0000256" key="1">
    <source>
        <dbReference type="SAM" id="Phobius"/>
    </source>
</evidence>
<dbReference type="EC" id="2.7.8.-" evidence="3"/>
<evidence type="ECO:0000313" key="4">
    <source>
        <dbReference type="Proteomes" id="UP000006431"/>
    </source>
</evidence>
<dbReference type="OrthoDB" id="9810303at2"/>
<dbReference type="AlphaFoldDB" id="B6BKF2"/>
<evidence type="ECO:0000313" key="3">
    <source>
        <dbReference type="EMBL" id="EHP29007.1"/>
    </source>
</evidence>
<dbReference type="RefSeq" id="WP_008338058.1">
    <property type="nucleotide sequence ID" value="NZ_AFRZ01000001.1"/>
</dbReference>
<evidence type="ECO:0000259" key="2">
    <source>
        <dbReference type="Pfam" id="PF00535"/>
    </source>
</evidence>
<dbReference type="Proteomes" id="UP000006431">
    <property type="component" value="Unassembled WGS sequence"/>
</dbReference>
<accession>B6BKF2</accession>
<keyword evidence="1" id="KW-1133">Transmembrane helix</keyword>
<reference evidence="3 4" key="1">
    <citation type="journal article" date="2012" name="Proc. Natl. Acad. Sci. U.S.A.">
        <title>Genome and physiology of a model Epsilonproteobacterium responsible for sulfide detoxification in marine oxygen depletion zones.</title>
        <authorList>
            <person name="Grote J."/>
            <person name="Schott T."/>
            <person name="Bruckner C.G."/>
            <person name="Glockner F.O."/>
            <person name="Jost G."/>
            <person name="Teeling H."/>
            <person name="Labrenz M."/>
            <person name="Jurgens K."/>
        </authorList>
    </citation>
    <scope>NUCLEOTIDE SEQUENCE [LARGE SCALE GENOMIC DNA]</scope>
    <source>
        <strain evidence="3 4">GD1</strain>
    </source>
</reference>
<comment type="caution">
    <text evidence="3">The sequence shown here is derived from an EMBL/GenBank/DDBJ whole genome shotgun (WGS) entry which is preliminary data.</text>
</comment>
<feature type="transmembrane region" description="Helical" evidence="1">
    <location>
        <begin position="230"/>
        <end position="252"/>
    </location>
</feature>
<dbReference type="Gene3D" id="3.90.550.10">
    <property type="entry name" value="Spore Coat Polysaccharide Biosynthesis Protein SpsA, Chain A"/>
    <property type="match status" value="1"/>
</dbReference>
<dbReference type="EMBL" id="AFRZ01000001">
    <property type="protein sequence ID" value="EHP29007.1"/>
    <property type="molecule type" value="Genomic_DNA"/>
</dbReference>
<dbReference type="Pfam" id="PF00535">
    <property type="entry name" value="Glycos_transf_2"/>
    <property type="match status" value="1"/>
</dbReference>
<dbReference type="InterPro" id="IPR001173">
    <property type="entry name" value="Glyco_trans_2-like"/>
</dbReference>
<feature type="domain" description="Glycosyltransferase 2-like" evidence="2">
    <location>
        <begin position="7"/>
        <end position="163"/>
    </location>
</feature>
<keyword evidence="1" id="KW-0472">Membrane</keyword>
<organism evidence="3 4">
    <name type="scientific">Sulfurimonas gotlandica (strain DSM 19862 / JCM 16533 / GD1)</name>
    <dbReference type="NCBI Taxonomy" id="929558"/>
    <lineage>
        <taxon>Bacteria</taxon>
        <taxon>Pseudomonadati</taxon>
        <taxon>Campylobacterota</taxon>
        <taxon>Epsilonproteobacteria</taxon>
        <taxon>Campylobacterales</taxon>
        <taxon>Sulfurimonadaceae</taxon>
        <taxon>Sulfurimonas</taxon>
    </lineage>
</organism>
<feature type="transmembrane region" description="Helical" evidence="1">
    <location>
        <begin position="264"/>
        <end position="287"/>
    </location>
</feature>
<dbReference type="CDD" id="cd04179">
    <property type="entry name" value="DPM_DPG-synthase_like"/>
    <property type="match status" value="1"/>
</dbReference>
<dbReference type="PANTHER" id="PTHR48090:SF7">
    <property type="entry name" value="RFBJ PROTEIN"/>
    <property type="match status" value="1"/>
</dbReference>
<protein>
    <submittedName>
        <fullName evidence="3">Glycosyl transferase, family 2</fullName>
        <ecNumber evidence="3">2.7.8.-</ecNumber>
    </submittedName>
</protein>
<dbReference type="InterPro" id="IPR029044">
    <property type="entry name" value="Nucleotide-diphossugar_trans"/>
</dbReference>
<proteinExistence type="predicted"/>
<dbReference type="HOGENOM" id="CLU_033536_7_3_7"/>
<keyword evidence="4" id="KW-1185">Reference proteome</keyword>
<dbReference type="eggNOG" id="COG0463">
    <property type="taxonomic scope" value="Bacteria"/>
</dbReference>
<dbReference type="SUPFAM" id="SSF53448">
    <property type="entry name" value="Nucleotide-diphospho-sugar transferases"/>
    <property type="match status" value="1"/>
</dbReference>
<name>B6BKF2_SULGG</name>
<keyword evidence="3" id="KW-0808">Transferase</keyword>
<gene>
    <name evidence="3" type="ORF">SMGD1_0480</name>
</gene>
<dbReference type="InterPro" id="IPR050256">
    <property type="entry name" value="Glycosyltransferase_2"/>
</dbReference>
<accession>H1FV81</accession>
<dbReference type="STRING" id="929558.SMGD1_0480"/>
<keyword evidence="1" id="KW-0812">Transmembrane</keyword>
<sequence length="309" mass="35605">MNEKIAVLVPCYNEELTVAKVIEDFRKELPEAIIYVYDNNSTDKTYEIARQNGAVVKKEFRQGKGNVIRSMFRDIDADIYIMIDGDDTYPAEFVHDLIKPIIDKEADIVIGDRHSNGTYKDENKRALHNFGNHLVKYLINKLFRSNLNDIMSGYRIFSKKFVKTMPINSGGFEIETEMTLHTLDKKFLIKEIPIEYRDRPEGSFSKLNTFSDGMRVLKTILWVFKDYRPLAFFSILALFIFILALLTGAPVIIEFMNTGLINKIPSAILSTGLMMISVISLFTGFILDTIVKQHRESYELYINKIINNL</sequence>
<dbReference type="PATRIC" id="fig|929558.5.peg.478"/>